<keyword evidence="4" id="KW-0378">Hydrolase</keyword>
<name>A0AAD5I8A6_ACENE</name>
<keyword evidence="2" id="KW-0479">Metal-binding</keyword>
<dbReference type="PANTHER" id="PTHR42648:SF11">
    <property type="entry name" value="TRANSPOSON TY4-P GAG-POL POLYPROTEIN"/>
    <property type="match status" value="1"/>
</dbReference>
<keyword evidence="5" id="KW-0460">Magnesium</keyword>
<keyword evidence="8" id="KW-0548">Nucleotidyltransferase</keyword>
<evidence type="ECO:0000256" key="9">
    <source>
        <dbReference type="ARBA" id="ARBA00023172"/>
    </source>
</evidence>
<evidence type="ECO:0000313" key="12">
    <source>
        <dbReference type="Proteomes" id="UP001064489"/>
    </source>
</evidence>
<dbReference type="SUPFAM" id="SSF53098">
    <property type="entry name" value="Ribonuclease H-like"/>
    <property type="match status" value="1"/>
</dbReference>
<evidence type="ECO:0000256" key="2">
    <source>
        <dbReference type="ARBA" id="ARBA00022723"/>
    </source>
</evidence>
<accession>A0AAD5I8A6</accession>
<reference evidence="11" key="1">
    <citation type="journal article" date="2022" name="Plant J.">
        <title>Strategies of tolerance reflected in two North American maple genomes.</title>
        <authorList>
            <person name="McEvoy S.L."/>
            <person name="Sezen U.U."/>
            <person name="Trouern-Trend A."/>
            <person name="McMahon S.M."/>
            <person name="Schaberg P.G."/>
            <person name="Yang J."/>
            <person name="Wegrzyn J.L."/>
            <person name="Swenson N.G."/>
        </authorList>
    </citation>
    <scope>NUCLEOTIDE SEQUENCE</scope>
    <source>
        <strain evidence="11">91603</strain>
    </source>
</reference>
<keyword evidence="9" id="KW-0233">DNA recombination</keyword>
<dbReference type="InterPro" id="IPR036397">
    <property type="entry name" value="RNaseH_sf"/>
</dbReference>
<dbReference type="GO" id="GO:0016787">
    <property type="term" value="F:hydrolase activity"/>
    <property type="evidence" value="ECO:0007669"/>
    <property type="project" value="UniProtKB-KW"/>
</dbReference>
<comment type="caution">
    <text evidence="11">The sequence shown here is derived from an EMBL/GenBank/DDBJ whole genome shotgun (WGS) entry which is preliminary data.</text>
</comment>
<dbReference type="Pfam" id="PF00665">
    <property type="entry name" value="rve"/>
    <property type="match status" value="1"/>
</dbReference>
<evidence type="ECO:0000256" key="4">
    <source>
        <dbReference type="ARBA" id="ARBA00022801"/>
    </source>
</evidence>
<keyword evidence="1" id="KW-0540">Nuclease</keyword>
<dbReference type="Gene3D" id="3.30.420.10">
    <property type="entry name" value="Ribonuclease H-like superfamily/Ribonuclease H"/>
    <property type="match status" value="1"/>
</dbReference>
<dbReference type="GO" id="GO:0003887">
    <property type="term" value="F:DNA-directed DNA polymerase activity"/>
    <property type="evidence" value="ECO:0007669"/>
    <property type="project" value="UniProtKB-KW"/>
</dbReference>
<keyword evidence="8" id="KW-0808">Transferase</keyword>
<keyword evidence="8" id="KW-0239">DNA-directed DNA polymerase</keyword>
<feature type="domain" description="Integrase catalytic" evidence="10">
    <location>
        <begin position="25"/>
        <end position="190"/>
    </location>
</feature>
<sequence>MIKDLPLVQDQMAVCEGCLLGKHHRKSFPSESSWRAKKPLQLVHSYVCGPMRKPSKNQNRYFLQFIDDFTMMTSVYFLKEKSEVLRIFKKFKLAVETQSGFKMKALRSDRGTKYNSQLFENFCEEKGLEHQLTVAYTPRQNGVSERKNRTVIEMARSMLLEKGLPEEFWTEADVQQVQSLIKLHVKHGMA</sequence>
<evidence type="ECO:0000259" key="10">
    <source>
        <dbReference type="PROSITE" id="PS50994"/>
    </source>
</evidence>
<organism evidence="11 12">
    <name type="scientific">Acer negundo</name>
    <name type="common">Box elder</name>
    <dbReference type="NCBI Taxonomy" id="4023"/>
    <lineage>
        <taxon>Eukaryota</taxon>
        <taxon>Viridiplantae</taxon>
        <taxon>Streptophyta</taxon>
        <taxon>Embryophyta</taxon>
        <taxon>Tracheophyta</taxon>
        <taxon>Spermatophyta</taxon>
        <taxon>Magnoliopsida</taxon>
        <taxon>eudicotyledons</taxon>
        <taxon>Gunneridae</taxon>
        <taxon>Pentapetalae</taxon>
        <taxon>rosids</taxon>
        <taxon>malvids</taxon>
        <taxon>Sapindales</taxon>
        <taxon>Sapindaceae</taxon>
        <taxon>Hippocastanoideae</taxon>
        <taxon>Acereae</taxon>
        <taxon>Acer</taxon>
    </lineage>
</organism>
<reference evidence="11" key="2">
    <citation type="submission" date="2023-02" db="EMBL/GenBank/DDBJ databases">
        <authorList>
            <person name="Swenson N.G."/>
            <person name="Wegrzyn J.L."/>
            <person name="Mcevoy S.L."/>
        </authorList>
    </citation>
    <scope>NUCLEOTIDE SEQUENCE</scope>
    <source>
        <strain evidence="11">91603</strain>
        <tissue evidence="11">Leaf</tissue>
    </source>
</reference>
<keyword evidence="7" id="KW-0695">RNA-directed DNA polymerase</keyword>
<protein>
    <recommendedName>
        <fullName evidence="10">Integrase catalytic domain-containing protein</fullName>
    </recommendedName>
</protein>
<evidence type="ECO:0000256" key="6">
    <source>
        <dbReference type="ARBA" id="ARBA00022908"/>
    </source>
</evidence>
<evidence type="ECO:0000256" key="8">
    <source>
        <dbReference type="ARBA" id="ARBA00022932"/>
    </source>
</evidence>
<evidence type="ECO:0000256" key="1">
    <source>
        <dbReference type="ARBA" id="ARBA00022722"/>
    </source>
</evidence>
<dbReference type="GO" id="GO:0015074">
    <property type="term" value="P:DNA integration"/>
    <property type="evidence" value="ECO:0007669"/>
    <property type="project" value="UniProtKB-KW"/>
</dbReference>
<evidence type="ECO:0000313" key="11">
    <source>
        <dbReference type="EMBL" id="KAI9154468.1"/>
    </source>
</evidence>
<dbReference type="GO" id="GO:0003676">
    <property type="term" value="F:nucleic acid binding"/>
    <property type="evidence" value="ECO:0007669"/>
    <property type="project" value="InterPro"/>
</dbReference>
<gene>
    <name evidence="11" type="ORF">LWI28_026720</name>
</gene>
<dbReference type="GO" id="GO:0046872">
    <property type="term" value="F:metal ion binding"/>
    <property type="evidence" value="ECO:0007669"/>
    <property type="project" value="UniProtKB-KW"/>
</dbReference>
<dbReference type="Proteomes" id="UP001064489">
    <property type="component" value="Chromosome 11"/>
</dbReference>
<evidence type="ECO:0000256" key="3">
    <source>
        <dbReference type="ARBA" id="ARBA00022759"/>
    </source>
</evidence>
<dbReference type="EMBL" id="JAJSOW010000108">
    <property type="protein sequence ID" value="KAI9154468.1"/>
    <property type="molecule type" value="Genomic_DNA"/>
</dbReference>
<dbReference type="AlphaFoldDB" id="A0AAD5I8A6"/>
<keyword evidence="12" id="KW-1185">Reference proteome</keyword>
<dbReference type="PANTHER" id="PTHR42648">
    <property type="entry name" value="TRANSPOSASE, PUTATIVE-RELATED"/>
    <property type="match status" value="1"/>
</dbReference>
<keyword evidence="6" id="KW-0229">DNA integration</keyword>
<dbReference type="InterPro" id="IPR039537">
    <property type="entry name" value="Retrotran_Ty1/copia-like"/>
</dbReference>
<dbReference type="InterPro" id="IPR012337">
    <property type="entry name" value="RNaseH-like_sf"/>
</dbReference>
<dbReference type="GO" id="GO:0004519">
    <property type="term" value="F:endonuclease activity"/>
    <property type="evidence" value="ECO:0007669"/>
    <property type="project" value="UniProtKB-KW"/>
</dbReference>
<evidence type="ECO:0000256" key="5">
    <source>
        <dbReference type="ARBA" id="ARBA00022842"/>
    </source>
</evidence>
<dbReference type="GO" id="GO:0003964">
    <property type="term" value="F:RNA-directed DNA polymerase activity"/>
    <property type="evidence" value="ECO:0007669"/>
    <property type="project" value="UniProtKB-KW"/>
</dbReference>
<dbReference type="PROSITE" id="PS50994">
    <property type="entry name" value="INTEGRASE"/>
    <property type="match status" value="1"/>
</dbReference>
<dbReference type="GO" id="GO:0006310">
    <property type="term" value="P:DNA recombination"/>
    <property type="evidence" value="ECO:0007669"/>
    <property type="project" value="UniProtKB-KW"/>
</dbReference>
<dbReference type="InterPro" id="IPR001584">
    <property type="entry name" value="Integrase_cat-core"/>
</dbReference>
<evidence type="ECO:0000256" key="7">
    <source>
        <dbReference type="ARBA" id="ARBA00022918"/>
    </source>
</evidence>
<keyword evidence="3" id="KW-0255">Endonuclease</keyword>
<proteinExistence type="predicted"/>